<name>A0A8F5BTU5_9CREN</name>
<reference evidence="1" key="1">
    <citation type="journal article" date="2021" name="Environ. Microbiol.">
        <title>New insights into the diversity and evolution of the archaeal mobilome from three complete genomes of Saccharolobus shibatae.</title>
        <authorList>
            <person name="Medvedeva S."/>
            <person name="Brandt D."/>
            <person name="Cvirkaite-Krupovic V."/>
            <person name="Liu Y."/>
            <person name="Severinov K."/>
            <person name="Ishino S."/>
            <person name="Ishino Y."/>
            <person name="Prangishvili D."/>
            <person name="Kalinowski J."/>
            <person name="Krupovic M."/>
        </authorList>
    </citation>
    <scope>NUCLEOTIDE SEQUENCE</scope>
    <source>
        <strain evidence="1">BEU9</strain>
    </source>
</reference>
<evidence type="ECO:0000313" key="2">
    <source>
        <dbReference type="Proteomes" id="UP000693941"/>
    </source>
</evidence>
<accession>A0A8F5BTU5</accession>
<dbReference type="Proteomes" id="UP000693941">
    <property type="component" value="Chromosome"/>
</dbReference>
<dbReference type="PIRSF" id="PIRSF032673">
    <property type="entry name" value="UCP032673"/>
    <property type="match status" value="1"/>
</dbReference>
<dbReference type="RefSeq" id="WP_218261300.1">
    <property type="nucleotide sequence ID" value="NZ_CP077715.1"/>
</dbReference>
<organism evidence="1 2">
    <name type="scientific">Saccharolobus shibatae</name>
    <dbReference type="NCBI Taxonomy" id="2286"/>
    <lineage>
        <taxon>Archaea</taxon>
        <taxon>Thermoproteota</taxon>
        <taxon>Thermoprotei</taxon>
        <taxon>Sulfolobales</taxon>
        <taxon>Sulfolobaceae</taxon>
        <taxon>Saccharolobus</taxon>
    </lineage>
</organism>
<dbReference type="GeneID" id="65559544"/>
<dbReference type="EMBL" id="CP077715">
    <property type="protein sequence ID" value="QXJ31372.1"/>
    <property type="molecule type" value="Genomic_DNA"/>
</dbReference>
<proteinExistence type="predicted"/>
<gene>
    <name evidence="1" type="ORF">J5U21_01022</name>
</gene>
<protein>
    <submittedName>
        <fullName evidence="1">Uncharacterized protein</fullName>
    </submittedName>
</protein>
<sequence>MNLREKILAYLYQNRDSTLEEIAEGLKEDKYEVDATLKYLEREGLVIKRSKGIIFKKTVYDLTASGLEEAKKIYESLQEKSRQLQELLASGNVDPSQLPQEYIDVLPLLITLSLLDMMLLEDLTLFDIFGY</sequence>
<dbReference type="AlphaFoldDB" id="A0A8F5BTU5"/>
<evidence type="ECO:0000313" key="1">
    <source>
        <dbReference type="EMBL" id="QXJ31372.1"/>
    </source>
</evidence>
<dbReference type="InterPro" id="IPR014572">
    <property type="entry name" value="UCP032673"/>
</dbReference>